<gene>
    <name evidence="2" type="ORF">QLX08_000937</name>
</gene>
<accession>A0AAW1AH96</accession>
<evidence type="ECO:0000313" key="3">
    <source>
        <dbReference type="Proteomes" id="UP001432146"/>
    </source>
</evidence>
<feature type="compositionally biased region" description="Basic and acidic residues" evidence="1">
    <location>
        <begin position="183"/>
        <end position="193"/>
    </location>
</feature>
<evidence type="ECO:0000313" key="2">
    <source>
        <dbReference type="EMBL" id="KAK9309465.1"/>
    </source>
</evidence>
<comment type="caution">
    <text evidence="2">The sequence shown here is derived from an EMBL/GenBank/DDBJ whole genome shotgun (WGS) entry which is preliminary data.</text>
</comment>
<feature type="region of interest" description="Disordered" evidence="1">
    <location>
        <begin position="163"/>
        <end position="314"/>
    </location>
</feature>
<feature type="compositionally biased region" description="Basic and acidic residues" evidence="1">
    <location>
        <begin position="254"/>
        <end position="265"/>
    </location>
</feature>
<dbReference type="Proteomes" id="UP001432146">
    <property type="component" value="Unassembled WGS sequence"/>
</dbReference>
<feature type="compositionally biased region" description="Polar residues" evidence="1">
    <location>
        <begin position="100"/>
        <end position="109"/>
    </location>
</feature>
<protein>
    <submittedName>
        <fullName evidence="2">Uncharacterized protein</fullName>
    </submittedName>
</protein>
<dbReference type="AlphaFoldDB" id="A0AAW1AH96"/>
<sequence length="314" mass="36861">MARIKKHPHARSHHKMKLRRKPDISELVYKFLSLGGSKEDAREALRNYNITKCQFCKRLKRREEVVDCPNSRPGGSMANKRKDTTRNSKVRRVKRRQTSRDQTLSSCMHKSSGGEGIKKMKRYIQKALDFGVESGYLIPKDAAYKVLRVSSDLMNDVNYASKDRRSDGVVSQVRGRSPRRTPIRFEDYEVQDARRRRRGRRRGRRRRRRSRRGRRRSRSRSKRGRRRRSRGGRKRDASGAEEEVVDIENEDEYDFGKQGEQRKSPEAATRSGENDHLNQSNSEKKKEDDASDLSMDEEETDDEEEKKREETTKS</sequence>
<evidence type="ECO:0000256" key="1">
    <source>
        <dbReference type="SAM" id="MobiDB-lite"/>
    </source>
</evidence>
<feature type="compositionally biased region" description="Basic and acidic residues" evidence="1">
    <location>
        <begin position="272"/>
        <end position="288"/>
    </location>
</feature>
<organism evidence="2 3">
    <name type="scientific">Tetragonisca angustula</name>
    <dbReference type="NCBI Taxonomy" id="166442"/>
    <lineage>
        <taxon>Eukaryota</taxon>
        <taxon>Metazoa</taxon>
        <taxon>Ecdysozoa</taxon>
        <taxon>Arthropoda</taxon>
        <taxon>Hexapoda</taxon>
        <taxon>Insecta</taxon>
        <taxon>Pterygota</taxon>
        <taxon>Neoptera</taxon>
        <taxon>Endopterygota</taxon>
        <taxon>Hymenoptera</taxon>
        <taxon>Apocrita</taxon>
        <taxon>Aculeata</taxon>
        <taxon>Apoidea</taxon>
        <taxon>Anthophila</taxon>
        <taxon>Apidae</taxon>
        <taxon>Tetragonisca</taxon>
    </lineage>
</organism>
<reference evidence="2 3" key="1">
    <citation type="submission" date="2024-05" db="EMBL/GenBank/DDBJ databases">
        <title>The nuclear and mitochondrial genome assemblies of Tetragonisca angustula (Apidae: Meliponini), a tiny yet remarkable pollinator in the Neotropics.</title>
        <authorList>
            <person name="Ferrari R."/>
            <person name="Ricardo P.C."/>
            <person name="Dias F.C."/>
            <person name="Araujo N.S."/>
            <person name="Soares D.O."/>
            <person name="Zhou Q.-S."/>
            <person name="Zhu C.-D."/>
            <person name="Coutinho L."/>
            <person name="Airas M.C."/>
            <person name="Batista T.M."/>
        </authorList>
    </citation>
    <scope>NUCLEOTIDE SEQUENCE [LARGE SCALE GENOMIC DNA]</scope>
    <source>
        <strain evidence="2">ASF017062</strain>
        <tissue evidence="2">Abdomen</tissue>
    </source>
</reference>
<proteinExistence type="predicted"/>
<feature type="compositionally biased region" description="Basic residues" evidence="1">
    <location>
        <begin position="194"/>
        <end position="233"/>
    </location>
</feature>
<dbReference type="EMBL" id="JAWNGG020000011">
    <property type="protein sequence ID" value="KAK9309465.1"/>
    <property type="molecule type" value="Genomic_DNA"/>
</dbReference>
<keyword evidence="3" id="KW-1185">Reference proteome</keyword>
<feature type="region of interest" description="Disordered" evidence="1">
    <location>
        <begin position="67"/>
        <end position="114"/>
    </location>
</feature>
<feature type="compositionally biased region" description="Acidic residues" evidence="1">
    <location>
        <begin position="289"/>
        <end position="304"/>
    </location>
</feature>
<feature type="compositionally biased region" description="Acidic residues" evidence="1">
    <location>
        <begin position="239"/>
        <end position="253"/>
    </location>
</feature>
<name>A0AAW1AH96_9HYME</name>
<feature type="compositionally biased region" description="Basic and acidic residues" evidence="1">
    <location>
        <begin position="305"/>
        <end position="314"/>
    </location>
</feature>
<feature type="compositionally biased region" description="Basic residues" evidence="1">
    <location>
        <begin position="88"/>
        <end position="97"/>
    </location>
</feature>